<proteinExistence type="inferred from homology"/>
<feature type="domain" description="Amidase" evidence="7">
    <location>
        <begin position="17"/>
        <end position="514"/>
    </location>
</feature>
<dbReference type="STRING" id="68775.A0A5C3LI63"/>
<evidence type="ECO:0000256" key="6">
    <source>
        <dbReference type="PIRSR" id="PIRSR001221-2"/>
    </source>
</evidence>
<dbReference type="FunFam" id="3.90.1300.10:FF:000003">
    <property type="entry name" value="Amidase signature enzyme"/>
    <property type="match status" value="1"/>
</dbReference>
<feature type="binding site" evidence="6">
    <location>
        <position position="135"/>
    </location>
    <ligand>
        <name>substrate</name>
    </ligand>
</feature>
<evidence type="ECO:0000256" key="3">
    <source>
        <dbReference type="ARBA" id="ARBA00012922"/>
    </source>
</evidence>
<dbReference type="SUPFAM" id="SSF75304">
    <property type="entry name" value="Amidase signature (AS) enzymes"/>
    <property type="match status" value="1"/>
</dbReference>
<dbReference type="EC" id="3.5.1.4" evidence="3"/>
<dbReference type="PANTHER" id="PTHR46072">
    <property type="entry name" value="AMIDASE-RELATED-RELATED"/>
    <property type="match status" value="1"/>
</dbReference>
<organism evidence="8 9">
    <name type="scientific">Crucibulum laeve</name>
    <dbReference type="NCBI Taxonomy" id="68775"/>
    <lineage>
        <taxon>Eukaryota</taxon>
        <taxon>Fungi</taxon>
        <taxon>Dikarya</taxon>
        <taxon>Basidiomycota</taxon>
        <taxon>Agaricomycotina</taxon>
        <taxon>Agaricomycetes</taxon>
        <taxon>Agaricomycetidae</taxon>
        <taxon>Agaricales</taxon>
        <taxon>Agaricineae</taxon>
        <taxon>Nidulariaceae</taxon>
        <taxon>Crucibulum</taxon>
    </lineage>
</organism>
<dbReference type="GO" id="GO:0004040">
    <property type="term" value="F:amidase activity"/>
    <property type="evidence" value="ECO:0007669"/>
    <property type="project" value="UniProtKB-EC"/>
</dbReference>
<sequence length="543" mass="59336">ASEIVQRIEKGEWTASEVLEAFIARSVFAHEKTNCLTEVMFDWGRQQAKELDEEFKATGKIRGPLHGVPVSIKDQFDIVGVDSCIGFSQWANKPATTNADVRILSISSYSVFQLVKQLLAAGALIYVKTNVPQTMLAFECSNPVWGRTTNPWNDKYTCGGSSGGEGALLAMDGSALGIGSDIGGSLRIPAAYCGIYSFKPGSGRISYAGARGPTPGFEGIRTAAGPMGRSVQDLKLLARVSFGVQGANHDIAPLPYRQLKLASKLRFGYYTSDDYIKASPACKRAVLETVEALRREGHECVEIKLPNANIPFNIFGGLVSADGYKKMLSHLGPDPKENALFLITLGPKLNWAIRSAAAWLIERIWGDKLFADTIRVSRVKPVHEYAELVAQRNEYAKSFYQLMWDELKLDGIIAPVQAVPQLPHGGCDNFAVMAASTVIYNTLDLPAGCLPVTRVDPLKDQLTDEWTTGPGLGSPIIEAGLYRGKNPIYDPVAARGMPVNIQIVGKKWEEEKVLAMMTVIDQALGERDFGPGAWDKYMEKKQK</sequence>
<dbReference type="PIRSF" id="PIRSF001221">
    <property type="entry name" value="Amidase_fungi"/>
    <property type="match status" value="1"/>
</dbReference>
<reference evidence="8 9" key="1">
    <citation type="journal article" date="2019" name="Nat. Ecol. Evol.">
        <title>Megaphylogeny resolves global patterns of mushroom evolution.</title>
        <authorList>
            <person name="Varga T."/>
            <person name="Krizsan K."/>
            <person name="Foldi C."/>
            <person name="Dima B."/>
            <person name="Sanchez-Garcia M."/>
            <person name="Sanchez-Ramirez S."/>
            <person name="Szollosi G.J."/>
            <person name="Szarkandi J.G."/>
            <person name="Papp V."/>
            <person name="Albert L."/>
            <person name="Andreopoulos W."/>
            <person name="Angelini C."/>
            <person name="Antonin V."/>
            <person name="Barry K.W."/>
            <person name="Bougher N.L."/>
            <person name="Buchanan P."/>
            <person name="Buyck B."/>
            <person name="Bense V."/>
            <person name="Catcheside P."/>
            <person name="Chovatia M."/>
            <person name="Cooper J."/>
            <person name="Damon W."/>
            <person name="Desjardin D."/>
            <person name="Finy P."/>
            <person name="Geml J."/>
            <person name="Haridas S."/>
            <person name="Hughes K."/>
            <person name="Justo A."/>
            <person name="Karasinski D."/>
            <person name="Kautmanova I."/>
            <person name="Kiss B."/>
            <person name="Kocsube S."/>
            <person name="Kotiranta H."/>
            <person name="LaButti K.M."/>
            <person name="Lechner B.E."/>
            <person name="Liimatainen K."/>
            <person name="Lipzen A."/>
            <person name="Lukacs Z."/>
            <person name="Mihaltcheva S."/>
            <person name="Morgado L.N."/>
            <person name="Niskanen T."/>
            <person name="Noordeloos M.E."/>
            <person name="Ohm R.A."/>
            <person name="Ortiz-Santana B."/>
            <person name="Ovrebo C."/>
            <person name="Racz N."/>
            <person name="Riley R."/>
            <person name="Savchenko A."/>
            <person name="Shiryaev A."/>
            <person name="Soop K."/>
            <person name="Spirin V."/>
            <person name="Szebenyi C."/>
            <person name="Tomsovsky M."/>
            <person name="Tulloss R.E."/>
            <person name="Uehling J."/>
            <person name="Grigoriev I.V."/>
            <person name="Vagvolgyi C."/>
            <person name="Papp T."/>
            <person name="Martin F.M."/>
            <person name="Miettinen O."/>
            <person name="Hibbett D.S."/>
            <person name="Nagy L.G."/>
        </authorList>
    </citation>
    <scope>NUCLEOTIDE SEQUENCE [LARGE SCALE GENOMIC DNA]</scope>
    <source>
        <strain evidence="8 9">CBS 166.37</strain>
    </source>
</reference>
<gene>
    <name evidence="8" type="ORF">BDQ12DRAFT_771296</name>
</gene>
<evidence type="ECO:0000256" key="1">
    <source>
        <dbReference type="ARBA" id="ARBA00001311"/>
    </source>
</evidence>
<evidence type="ECO:0000313" key="9">
    <source>
        <dbReference type="Proteomes" id="UP000308652"/>
    </source>
</evidence>
<feature type="binding site" evidence="6">
    <location>
        <position position="161"/>
    </location>
    <ligand>
        <name>substrate</name>
    </ligand>
</feature>
<dbReference type="InterPro" id="IPR036928">
    <property type="entry name" value="AS_sf"/>
</dbReference>
<comment type="similarity">
    <text evidence="2">Belongs to the amidase family.</text>
</comment>
<dbReference type="InterPro" id="IPR020556">
    <property type="entry name" value="Amidase_CS"/>
</dbReference>
<dbReference type="AlphaFoldDB" id="A0A5C3LI63"/>
<dbReference type="OrthoDB" id="6428749at2759"/>
<name>A0A5C3LI63_9AGAR</name>
<feature type="non-terminal residue" evidence="8">
    <location>
        <position position="1"/>
    </location>
</feature>
<dbReference type="EMBL" id="ML213663">
    <property type="protein sequence ID" value="TFK32784.1"/>
    <property type="molecule type" value="Genomic_DNA"/>
</dbReference>
<dbReference type="Gene3D" id="3.90.1300.10">
    <property type="entry name" value="Amidase signature (AS) domain"/>
    <property type="match status" value="1"/>
</dbReference>
<comment type="catalytic activity">
    <reaction evidence="1">
        <text>a monocarboxylic acid amide + H2O = a monocarboxylate + NH4(+)</text>
        <dbReference type="Rhea" id="RHEA:12020"/>
        <dbReference type="ChEBI" id="CHEBI:15377"/>
        <dbReference type="ChEBI" id="CHEBI:28938"/>
        <dbReference type="ChEBI" id="CHEBI:35757"/>
        <dbReference type="ChEBI" id="CHEBI:83628"/>
        <dbReference type="EC" id="3.5.1.4"/>
    </reaction>
</comment>
<dbReference type="PANTHER" id="PTHR46072:SF11">
    <property type="entry name" value="AMIDASE-RELATED"/>
    <property type="match status" value="1"/>
</dbReference>
<accession>A0A5C3LI63</accession>
<feature type="binding site" evidence="6">
    <location>
        <begin position="182"/>
        <end position="185"/>
    </location>
    <ligand>
        <name>substrate</name>
    </ligand>
</feature>
<evidence type="ECO:0000256" key="5">
    <source>
        <dbReference type="PIRSR" id="PIRSR001221-1"/>
    </source>
</evidence>
<dbReference type="Pfam" id="PF01425">
    <property type="entry name" value="Amidase"/>
    <property type="match status" value="1"/>
</dbReference>
<dbReference type="Proteomes" id="UP000308652">
    <property type="component" value="Unassembled WGS sequence"/>
</dbReference>
<evidence type="ECO:0000313" key="8">
    <source>
        <dbReference type="EMBL" id="TFK32784.1"/>
    </source>
</evidence>
<protein>
    <recommendedName>
        <fullName evidence="3">amidase</fullName>
        <ecNumber evidence="3">3.5.1.4</ecNumber>
    </recommendedName>
</protein>
<feature type="active site" description="Charge relay system" evidence="5">
    <location>
        <position position="161"/>
    </location>
</feature>
<keyword evidence="9" id="KW-1185">Reference proteome</keyword>
<dbReference type="InterPro" id="IPR023631">
    <property type="entry name" value="Amidase_dom"/>
</dbReference>
<keyword evidence="4" id="KW-0378">Hydrolase</keyword>
<evidence type="ECO:0000256" key="4">
    <source>
        <dbReference type="ARBA" id="ARBA00022801"/>
    </source>
</evidence>
<feature type="active site" description="Charge relay system" evidence="5">
    <location>
        <position position="73"/>
    </location>
</feature>
<feature type="active site" description="Acyl-ester intermediate" evidence="5">
    <location>
        <position position="185"/>
    </location>
</feature>
<evidence type="ECO:0000256" key="2">
    <source>
        <dbReference type="ARBA" id="ARBA00009199"/>
    </source>
</evidence>
<dbReference type="PROSITE" id="PS00571">
    <property type="entry name" value="AMIDASES"/>
    <property type="match status" value="1"/>
</dbReference>
<evidence type="ECO:0000259" key="7">
    <source>
        <dbReference type="Pfam" id="PF01425"/>
    </source>
</evidence>